<evidence type="ECO:0000313" key="3">
    <source>
        <dbReference type="EMBL" id="POY38210.1"/>
    </source>
</evidence>
<evidence type="ECO:0000313" key="4">
    <source>
        <dbReference type="Proteomes" id="UP000237310"/>
    </source>
</evidence>
<evidence type="ECO:0000256" key="2">
    <source>
        <dbReference type="SAM" id="SignalP"/>
    </source>
</evidence>
<dbReference type="InterPro" id="IPR011992">
    <property type="entry name" value="EF-hand-dom_pair"/>
</dbReference>
<feature type="compositionally biased region" description="Polar residues" evidence="1">
    <location>
        <begin position="24"/>
        <end position="38"/>
    </location>
</feature>
<name>A0A2S5A6K0_9FLAO</name>
<dbReference type="AlphaFoldDB" id="A0A2S5A6K0"/>
<dbReference type="RefSeq" id="WP_103806643.1">
    <property type="nucleotide sequence ID" value="NZ_CAKZGH010000122.1"/>
</dbReference>
<comment type="caution">
    <text evidence="3">The sequence shown here is derived from an EMBL/GenBank/DDBJ whole genome shotgun (WGS) entry which is preliminary data.</text>
</comment>
<dbReference type="EMBL" id="PQVG01000007">
    <property type="protein sequence ID" value="POY38210.1"/>
    <property type="molecule type" value="Genomic_DNA"/>
</dbReference>
<proteinExistence type="predicted"/>
<organism evidence="3 4">
    <name type="scientific">Flavobacterium alvei</name>
    <dbReference type="NCBI Taxonomy" id="2080416"/>
    <lineage>
        <taxon>Bacteria</taxon>
        <taxon>Pseudomonadati</taxon>
        <taxon>Bacteroidota</taxon>
        <taxon>Flavobacteriia</taxon>
        <taxon>Flavobacteriales</taxon>
        <taxon>Flavobacteriaceae</taxon>
        <taxon>Flavobacterium</taxon>
    </lineage>
</organism>
<reference evidence="3 4" key="1">
    <citation type="submission" date="2018-01" db="EMBL/GenBank/DDBJ databases">
        <authorList>
            <person name="Gaut B.S."/>
            <person name="Morton B.R."/>
            <person name="Clegg M.T."/>
            <person name="Duvall M.R."/>
        </authorList>
    </citation>
    <scope>NUCLEOTIDE SEQUENCE [LARGE SCALE GENOMIC DNA]</scope>
    <source>
        <strain evidence="3 4">HR-AY</strain>
    </source>
</reference>
<evidence type="ECO:0000256" key="1">
    <source>
        <dbReference type="SAM" id="MobiDB-lite"/>
    </source>
</evidence>
<sequence>MKKLIIAALLCIGITSFAQEKKNNPNQGQFRTSSPQQKNENRVKRMVEELNLDSSQEQQLVSLFKNYPTNGTNKLTPDERKEYNKKLKEILTPDQMALLKSKRKQ</sequence>
<evidence type="ECO:0008006" key="5">
    <source>
        <dbReference type="Google" id="ProtNLM"/>
    </source>
</evidence>
<dbReference type="OrthoDB" id="956918at2"/>
<feature type="region of interest" description="Disordered" evidence="1">
    <location>
        <begin position="21"/>
        <end position="41"/>
    </location>
</feature>
<keyword evidence="2" id="KW-0732">Signal</keyword>
<protein>
    <recommendedName>
        <fullName evidence="5">DUF4890 domain-containing protein</fullName>
    </recommendedName>
</protein>
<keyword evidence="4" id="KW-1185">Reference proteome</keyword>
<accession>A0A2S5A6K0</accession>
<feature type="signal peptide" evidence="2">
    <location>
        <begin position="1"/>
        <end position="18"/>
    </location>
</feature>
<gene>
    <name evidence="3" type="ORF">C3L50_13185</name>
</gene>
<dbReference type="Proteomes" id="UP000237310">
    <property type="component" value="Unassembled WGS sequence"/>
</dbReference>
<feature type="chain" id="PRO_5015782417" description="DUF4890 domain-containing protein" evidence="2">
    <location>
        <begin position="19"/>
        <end position="105"/>
    </location>
</feature>
<dbReference type="SUPFAM" id="SSF47473">
    <property type="entry name" value="EF-hand"/>
    <property type="match status" value="1"/>
</dbReference>